<sequence>MSVSENEVVISASELHQFIFSLWQYAGSEATEAQLIADHLISANLVGHDSHGAGMVPSYMRSLQQGHLQLNKKARLVKDSGVILTFDGQSAFGQVAARQAIDAGIDRARKFGMSAVGLHNAHHIGRIGYWAEACAEHGLVSFHFVNVTGDPMVAPFGGSDRRFGTNPFCAIFPRPGKPPLLLDFATSAIAFGKTRVAWNKGVLVGEGSLIDSTGQPTREPAVMHQSPYGALLPFGHHKGYALAVMCEILGGALSGGQTTYTETLQPSHDAIFNCMTSVIINPEAFGAPHMEQEAEAFIEWVKKSPEAGHQQIKVPGEWEAMNREIRQREGIPLDIQSWNDIVAAARIAGMPENEIPVCR</sequence>
<dbReference type="STRING" id="642227.HA49_08945"/>
<dbReference type="InterPro" id="IPR043144">
    <property type="entry name" value="Mal/L-sulf/L-lact_DH-like_ah"/>
</dbReference>
<dbReference type="OrthoDB" id="9769447at2"/>
<dbReference type="Pfam" id="PF02615">
    <property type="entry name" value="Ldh_2"/>
    <property type="match status" value="1"/>
</dbReference>
<dbReference type="PANTHER" id="PTHR11091">
    <property type="entry name" value="OXIDOREDUCTASE-RELATED"/>
    <property type="match status" value="1"/>
</dbReference>
<keyword evidence="4" id="KW-1185">Reference proteome</keyword>
<dbReference type="Proteomes" id="UP000029577">
    <property type="component" value="Unassembled WGS sequence"/>
</dbReference>
<dbReference type="Gene3D" id="3.30.1370.60">
    <property type="entry name" value="Hypothetical oxidoreductase yiak, domain 2"/>
    <property type="match status" value="1"/>
</dbReference>
<protein>
    <submittedName>
        <fullName evidence="3">Dehydrogenase</fullName>
    </submittedName>
</protein>
<proteinExistence type="inferred from homology"/>
<organism evidence="3 4">
    <name type="scientific">Tatumella morbirosei</name>
    <dbReference type="NCBI Taxonomy" id="642227"/>
    <lineage>
        <taxon>Bacteria</taxon>
        <taxon>Pseudomonadati</taxon>
        <taxon>Pseudomonadota</taxon>
        <taxon>Gammaproteobacteria</taxon>
        <taxon>Enterobacterales</taxon>
        <taxon>Erwiniaceae</taxon>
        <taxon>Tatumella</taxon>
    </lineage>
</organism>
<dbReference type="PANTHER" id="PTHR11091:SF0">
    <property type="entry name" value="MALATE DEHYDROGENASE"/>
    <property type="match status" value="1"/>
</dbReference>
<evidence type="ECO:0000256" key="2">
    <source>
        <dbReference type="ARBA" id="ARBA00023002"/>
    </source>
</evidence>
<dbReference type="InterPro" id="IPR043143">
    <property type="entry name" value="Mal/L-sulf/L-lact_DH-like_NADP"/>
</dbReference>
<evidence type="ECO:0000313" key="3">
    <source>
        <dbReference type="EMBL" id="KGD75335.1"/>
    </source>
</evidence>
<name>A0A095VL21_9GAMM</name>
<dbReference type="InterPro" id="IPR036111">
    <property type="entry name" value="Mal/L-sulfo/L-lacto_DH-like_sf"/>
</dbReference>
<dbReference type="NCBIfam" id="NF007504">
    <property type="entry name" value="PRK10098.1"/>
    <property type="match status" value="1"/>
</dbReference>
<keyword evidence="2" id="KW-0560">Oxidoreductase</keyword>
<dbReference type="EMBL" id="JPKR02000004">
    <property type="protein sequence ID" value="KGD75335.1"/>
    <property type="molecule type" value="Genomic_DNA"/>
</dbReference>
<comment type="similarity">
    <text evidence="1">Belongs to the LDH2/MDH2 oxidoreductase family.</text>
</comment>
<accession>A0A095VL21</accession>
<gene>
    <name evidence="3" type="ORF">HA49_08945</name>
</gene>
<dbReference type="eggNOG" id="COG2055">
    <property type="taxonomic scope" value="Bacteria"/>
</dbReference>
<dbReference type="AlphaFoldDB" id="A0A095VL21"/>
<dbReference type="SUPFAM" id="SSF89733">
    <property type="entry name" value="L-sulfolactate dehydrogenase-like"/>
    <property type="match status" value="1"/>
</dbReference>
<evidence type="ECO:0000256" key="1">
    <source>
        <dbReference type="ARBA" id="ARBA00006056"/>
    </source>
</evidence>
<reference evidence="3" key="1">
    <citation type="submission" date="2014-12" db="EMBL/GenBank/DDBJ databases">
        <title>The draft genome of the Tatumella morbirosei type strain, LMG23360T isolated from pineapple rot.</title>
        <authorList>
            <person name="Smits T.H."/>
            <person name="Palmer M."/>
            <person name="Venter S.N."/>
            <person name="Duffy B."/>
            <person name="Steenkamp E.T."/>
            <person name="Chan W.Y."/>
            <person name="Coutinho T.A."/>
            <person name="Coetzee M.P."/>
            <person name="De Maayer P."/>
        </authorList>
    </citation>
    <scope>NUCLEOTIDE SEQUENCE [LARGE SCALE GENOMIC DNA]</scope>
    <source>
        <strain evidence="3">LMG 23360</strain>
    </source>
</reference>
<dbReference type="Gene3D" id="1.10.1530.10">
    <property type="match status" value="1"/>
</dbReference>
<dbReference type="RefSeq" id="WP_038019049.1">
    <property type="nucleotide sequence ID" value="NZ_JPKR02000004.1"/>
</dbReference>
<comment type="caution">
    <text evidence="3">The sequence shown here is derived from an EMBL/GenBank/DDBJ whole genome shotgun (WGS) entry which is preliminary data.</text>
</comment>
<dbReference type="InterPro" id="IPR003767">
    <property type="entry name" value="Malate/L-lactate_DH-like"/>
</dbReference>
<evidence type="ECO:0000313" key="4">
    <source>
        <dbReference type="Proteomes" id="UP000029577"/>
    </source>
</evidence>
<dbReference type="GO" id="GO:0016491">
    <property type="term" value="F:oxidoreductase activity"/>
    <property type="evidence" value="ECO:0007669"/>
    <property type="project" value="UniProtKB-KW"/>
</dbReference>